<feature type="repeat" description="PPR" evidence="3">
    <location>
        <begin position="435"/>
        <end position="469"/>
    </location>
</feature>
<keyword evidence="5" id="KW-1185">Reference proteome</keyword>
<feature type="repeat" description="PPR" evidence="3">
    <location>
        <begin position="183"/>
        <end position="213"/>
    </location>
</feature>
<feature type="repeat" description="PPR" evidence="3">
    <location>
        <begin position="328"/>
        <end position="363"/>
    </location>
</feature>
<dbReference type="PANTHER" id="PTHR47939:SF5">
    <property type="entry name" value="PENTACOTRIPEPTIDE-REPEAT REGION OF PRORP DOMAIN-CONTAINING PROTEIN"/>
    <property type="match status" value="1"/>
</dbReference>
<dbReference type="Proteomes" id="UP001141806">
    <property type="component" value="Unassembled WGS sequence"/>
</dbReference>
<dbReference type="Pfam" id="PF01535">
    <property type="entry name" value="PPR"/>
    <property type="match status" value="4"/>
</dbReference>
<comment type="caution">
    <text evidence="4">The sequence shown here is derived from an EMBL/GenBank/DDBJ whole genome shotgun (WGS) entry which is preliminary data.</text>
</comment>
<name>A0A9Q0QMW5_9MAGN</name>
<dbReference type="EMBL" id="JAMYWD010000007">
    <property type="protein sequence ID" value="KAJ4965505.1"/>
    <property type="molecule type" value="Genomic_DNA"/>
</dbReference>
<feature type="repeat" description="PPR" evidence="3">
    <location>
        <begin position="222"/>
        <end position="256"/>
    </location>
</feature>
<dbReference type="NCBIfam" id="TIGR00756">
    <property type="entry name" value="PPR"/>
    <property type="match status" value="6"/>
</dbReference>
<dbReference type="OrthoDB" id="767661at2759"/>
<evidence type="ECO:0000256" key="3">
    <source>
        <dbReference type="PROSITE-ProRule" id="PRU00708"/>
    </source>
</evidence>
<evidence type="ECO:0000313" key="4">
    <source>
        <dbReference type="EMBL" id="KAJ4965505.1"/>
    </source>
</evidence>
<dbReference type="InterPro" id="IPR011990">
    <property type="entry name" value="TPR-like_helical_dom_sf"/>
</dbReference>
<sequence>MRWPRFLTPVNLSQLIRKQKNPLTAFQIFNEAKSRYPNYHHNGPVYAIMINILGNAGRFSELKDLIEQMKSESCESKDSVLANAIKIYAKADLLDEAISLFRNIPQFNCVNWTHSFNSLLEVLLNEAKFETAHHFYLENSNRWEVKSHIRSFNLLIDALCRKNRSDLALQIFQEMSDQSCYPDRETYRLLMRGLCEDGRLNEAVHLLYSMFWRISQKGCGEDVSIYRILLHALCDNGHVGGALEILAKVLKKGLKTPKRSLQGLNINRCLEGENPKRIKGLISEALIRGGISSSASYSAITLDLYSEGKICDANKVFDEMLDRGFRSSVSMYEAKISALCDVRRAEEALKVIGKDMVEGNCVPSVTTYNLVMKGLCDEGKSLMAVGYLEKMSKQVGCCANKESYNILLDGLCREGQYVEGSRVLERMLDRSFWPCDATYNRLIRGLCLVGKRYEAVLWLEEMVSQGKTPKISVWESLVFAVFADMVEAGTSVVDTLQHLTKSEL</sequence>
<evidence type="ECO:0008006" key="6">
    <source>
        <dbReference type="Google" id="ProtNLM"/>
    </source>
</evidence>
<dbReference type="Gene3D" id="1.25.40.10">
    <property type="entry name" value="Tetratricopeptide repeat domain"/>
    <property type="match status" value="4"/>
</dbReference>
<feature type="repeat" description="PPR" evidence="3">
    <location>
        <begin position="148"/>
        <end position="182"/>
    </location>
</feature>
<feature type="repeat" description="PPR" evidence="3">
    <location>
        <begin position="42"/>
        <end position="76"/>
    </location>
</feature>
<protein>
    <recommendedName>
        <fullName evidence="6">Pentatricopeptide repeat-containing protein</fullName>
    </recommendedName>
</protein>
<dbReference type="Pfam" id="PF13041">
    <property type="entry name" value="PPR_2"/>
    <property type="match status" value="2"/>
</dbReference>
<accession>A0A9Q0QMW5</accession>
<dbReference type="InterPro" id="IPR002885">
    <property type="entry name" value="PPR_rpt"/>
</dbReference>
<comment type="similarity">
    <text evidence="1">Belongs to the PPR family. P subfamily.</text>
</comment>
<dbReference type="PROSITE" id="PS51375">
    <property type="entry name" value="PPR"/>
    <property type="match status" value="7"/>
</dbReference>
<dbReference type="AlphaFoldDB" id="A0A9Q0QMW5"/>
<feature type="repeat" description="PPR" evidence="3">
    <location>
        <begin position="400"/>
        <end position="434"/>
    </location>
</feature>
<evidence type="ECO:0000256" key="1">
    <source>
        <dbReference type="ARBA" id="ARBA00007626"/>
    </source>
</evidence>
<dbReference type="InterPro" id="IPR050667">
    <property type="entry name" value="PPR-containing_protein"/>
</dbReference>
<keyword evidence="2" id="KW-0677">Repeat</keyword>
<gene>
    <name evidence="4" type="ORF">NE237_017354</name>
</gene>
<evidence type="ECO:0000256" key="2">
    <source>
        <dbReference type="ARBA" id="ARBA00022737"/>
    </source>
</evidence>
<proteinExistence type="inferred from homology"/>
<dbReference type="PANTHER" id="PTHR47939">
    <property type="entry name" value="MEMBRANE-ASSOCIATED SALT-INDUCIBLE PROTEIN-LIKE"/>
    <property type="match status" value="1"/>
</dbReference>
<organism evidence="4 5">
    <name type="scientific">Protea cynaroides</name>
    <dbReference type="NCBI Taxonomy" id="273540"/>
    <lineage>
        <taxon>Eukaryota</taxon>
        <taxon>Viridiplantae</taxon>
        <taxon>Streptophyta</taxon>
        <taxon>Embryophyta</taxon>
        <taxon>Tracheophyta</taxon>
        <taxon>Spermatophyta</taxon>
        <taxon>Magnoliopsida</taxon>
        <taxon>Proteales</taxon>
        <taxon>Proteaceae</taxon>
        <taxon>Protea</taxon>
    </lineage>
</organism>
<evidence type="ECO:0000313" key="5">
    <source>
        <dbReference type="Proteomes" id="UP001141806"/>
    </source>
</evidence>
<reference evidence="4" key="1">
    <citation type="journal article" date="2023" name="Plant J.">
        <title>The genome of the king protea, Protea cynaroides.</title>
        <authorList>
            <person name="Chang J."/>
            <person name="Duong T.A."/>
            <person name="Schoeman C."/>
            <person name="Ma X."/>
            <person name="Roodt D."/>
            <person name="Barker N."/>
            <person name="Li Z."/>
            <person name="Van de Peer Y."/>
            <person name="Mizrachi E."/>
        </authorList>
    </citation>
    <scope>NUCLEOTIDE SEQUENCE</scope>
    <source>
        <tissue evidence="4">Young leaves</tissue>
    </source>
</reference>